<sequence length="496" mass="57310">MQVNIVEYLIVLLVNSILSIHCILIPNYTVNVTWKPNKQLSKDRCERICSSELKFFGMGLIEKAFILLTEFDPYDYYHDNYIYTVPLSSIIYSSTNHSMKQIMEIYLHDEKPLEMNYDLVRQAYPYYHDPQQNAFFMIQDSSVYQMCLQVPLTGTFCYKFLENRDPMTLYFFVPGYSETYDSLSYNLSKSVTPFSSIDPYIYYGVSYDNETIMIGQYNYVPTDVTLNGSEHLNILFDKRLVCVTENVSDDQLISLHDTSCPSGLVPQRWKVLNAFSDQRMMYLLNDHDNIFYIFDINVITSLKSFKLFKRPLKQFFRCDPLPNDTQTNKSTVKSKKSSTGKIMVIACYCCEKVNEKKSDKSPSGSSVRNSVHSINDIRSVSNNNDNKRMDSRESNEKRAYSCESNDKNGNPYESIVPSKTCHTNTSENYKVLGKRRQNTINSVNTQQSKNTVNTVNTQNSKNTINTVNTQNTRNTVNSVNTQHSKNTVNTKKRNNI</sequence>
<evidence type="ECO:0000256" key="1">
    <source>
        <dbReference type="SAM" id="MobiDB-lite"/>
    </source>
</evidence>
<dbReference type="EMBL" id="JAPWDV010000002">
    <property type="protein sequence ID" value="KAJ6219802.1"/>
    <property type="molecule type" value="Genomic_DNA"/>
</dbReference>
<comment type="caution">
    <text evidence="2">The sequence shown here is derived from an EMBL/GenBank/DDBJ whole genome shotgun (WGS) entry which is preliminary data.</text>
</comment>
<name>A0A9Q0M6F6_BLOTA</name>
<protein>
    <submittedName>
        <fullName evidence="2">Uncharacterized protein</fullName>
    </submittedName>
</protein>
<gene>
    <name evidence="2" type="ORF">RDWZM_005614</name>
</gene>
<feature type="compositionally biased region" description="Basic and acidic residues" evidence="1">
    <location>
        <begin position="385"/>
        <end position="406"/>
    </location>
</feature>
<reference evidence="2" key="1">
    <citation type="submission" date="2022-12" db="EMBL/GenBank/DDBJ databases">
        <title>Genome assemblies of Blomia tropicalis.</title>
        <authorList>
            <person name="Cui Y."/>
        </authorList>
    </citation>
    <scope>NUCLEOTIDE SEQUENCE</scope>
    <source>
        <tissue evidence="2">Adult mites</tissue>
    </source>
</reference>
<evidence type="ECO:0000313" key="2">
    <source>
        <dbReference type="EMBL" id="KAJ6219802.1"/>
    </source>
</evidence>
<dbReference type="Proteomes" id="UP001142055">
    <property type="component" value="Chromosome 2"/>
</dbReference>
<keyword evidence="3" id="KW-1185">Reference proteome</keyword>
<dbReference type="AlphaFoldDB" id="A0A9Q0M6F6"/>
<evidence type="ECO:0000313" key="3">
    <source>
        <dbReference type="Proteomes" id="UP001142055"/>
    </source>
</evidence>
<feature type="region of interest" description="Disordered" evidence="1">
    <location>
        <begin position="356"/>
        <end position="421"/>
    </location>
</feature>
<organism evidence="2 3">
    <name type="scientific">Blomia tropicalis</name>
    <name type="common">Mite</name>
    <dbReference type="NCBI Taxonomy" id="40697"/>
    <lineage>
        <taxon>Eukaryota</taxon>
        <taxon>Metazoa</taxon>
        <taxon>Ecdysozoa</taxon>
        <taxon>Arthropoda</taxon>
        <taxon>Chelicerata</taxon>
        <taxon>Arachnida</taxon>
        <taxon>Acari</taxon>
        <taxon>Acariformes</taxon>
        <taxon>Sarcoptiformes</taxon>
        <taxon>Astigmata</taxon>
        <taxon>Glycyphagoidea</taxon>
        <taxon>Echimyopodidae</taxon>
        <taxon>Blomia</taxon>
    </lineage>
</organism>
<feature type="compositionally biased region" description="Polar residues" evidence="1">
    <location>
        <begin position="361"/>
        <end position="384"/>
    </location>
</feature>
<accession>A0A9Q0M6F6</accession>
<proteinExistence type="predicted"/>